<proteinExistence type="predicted"/>
<dbReference type="Proteomes" id="UP000214720">
    <property type="component" value="Unassembled WGS sequence"/>
</dbReference>
<evidence type="ECO:0000313" key="1">
    <source>
        <dbReference type="EMBL" id="OXC77824.1"/>
    </source>
</evidence>
<dbReference type="AlphaFoldDB" id="A0A226X309"/>
<comment type="caution">
    <text evidence="1">The sequence shown here is derived from an EMBL/GenBank/DDBJ whole genome shotgun (WGS) entry which is preliminary data.</text>
</comment>
<reference evidence="2" key="1">
    <citation type="submission" date="2017-01" db="EMBL/GenBank/DDBJ databases">
        <title>Genome Analysis of Deinococcus marmoris KOPRI26562.</title>
        <authorList>
            <person name="Kim J.H."/>
            <person name="Oh H.-M."/>
        </authorList>
    </citation>
    <scope>NUCLEOTIDE SEQUENCE [LARGE SCALE GENOMIC DNA]</scope>
    <source>
        <strain evidence="2">PAMC 26633</strain>
    </source>
</reference>
<protein>
    <submittedName>
        <fullName evidence="1">Uncharacterized protein</fullName>
    </submittedName>
</protein>
<dbReference type="EMBL" id="MTHB01000094">
    <property type="protein sequence ID" value="OXC77824.1"/>
    <property type="molecule type" value="Genomic_DNA"/>
</dbReference>
<evidence type="ECO:0000313" key="2">
    <source>
        <dbReference type="Proteomes" id="UP000214720"/>
    </source>
</evidence>
<accession>A0A226X309</accession>
<gene>
    <name evidence="1" type="ORF">BSU04_15145</name>
</gene>
<name>A0A226X309_CABSO</name>
<organism evidence="1 2">
    <name type="scientific">Caballeronia sordidicola</name>
    <name type="common">Burkholderia sordidicola</name>
    <dbReference type="NCBI Taxonomy" id="196367"/>
    <lineage>
        <taxon>Bacteria</taxon>
        <taxon>Pseudomonadati</taxon>
        <taxon>Pseudomonadota</taxon>
        <taxon>Betaproteobacteria</taxon>
        <taxon>Burkholderiales</taxon>
        <taxon>Burkholderiaceae</taxon>
        <taxon>Caballeronia</taxon>
    </lineage>
</organism>
<sequence length="87" mass="9592">MRRWPSGFAKYATPVGLASLEAGIWAEWKRSFLIVRTATLSMVRTLIGSIKLDQARSSSIKLNCSTLAQRVLFELAMLAMVSGMSGR</sequence>